<keyword evidence="1" id="KW-0812">Transmembrane</keyword>
<name>A0A1B1Z2R5_9BACL</name>
<keyword evidence="1" id="KW-1133">Transmembrane helix</keyword>
<evidence type="ECO:0000313" key="2">
    <source>
        <dbReference type="EMBL" id="ANX11718.1"/>
    </source>
</evidence>
<proteinExistence type="predicted"/>
<protein>
    <submittedName>
        <fullName evidence="2">Uncharacterized protein</fullName>
    </submittedName>
</protein>
<sequence length="102" mass="11733">MQKVKFITTLTIEVLLVYFVYIKYDFYWVDAFFTIGVLTFSVLIIFLLNVKGKTGNFTGYQRARFGFDAPIEDNWPLINPVTLASGLFCFLSLLVSGLYYMA</sequence>
<keyword evidence="3" id="KW-1185">Reference proteome</keyword>
<dbReference type="OrthoDB" id="9845865at2"/>
<dbReference type="KEGG" id="far:ABE41_006830"/>
<evidence type="ECO:0000256" key="1">
    <source>
        <dbReference type="SAM" id="Phobius"/>
    </source>
</evidence>
<feature type="transmembrane region" description="Helical" evidence="1">
    <location>
        <begin position="77"/>
        <end position="101"/>
    </location>
</feature>
<keyword evidence="1" id="KW-0472">Membrane</keyword>
<dbReference type="AlphaFoldDB" id="A0A1B1Z2R5"/>
<reference evidence="2 3" key="1">
    <citation type="submission" date="2016-08" db="EMBL/GenBank/DDBJ databases">
        <title>Complete genome sequence of Fictibacillus arsenicus G25-54, a strain with toxicity to nematodes and a potential arsenic-resistance activity.</title>
        <authorList>
            <person name="Zheng Z."/>
        </authorList>
    </citation>
    <scope>NUCLEOTIDE SEQUENCE [LARGE SCALE GENOMIC DNA]</scope>
    <source>
        <strain evidence="2 3">G25-54</strain>
    </source>
</reference>
<feature type="transmembrane region" description="Helical" evidence="1">
    <location>
        <begin position="31"/>
        <end position="50"/>
    </location>
</feature>
<dbReference type="STRING" id="255247.ABE41_006830"/>
<dbReference type="Proteomes" id="UP000077412">
    <property type="component" value="Chromosome"/>
</dbReference>
<organism evidence="2 3">
    <name type="scientific">Fictibacillus arsenicus</name>
    <dbReference type="NCBI Taxonomy" id="255247"/>
    <lineage>
        <taxon>Bacteria</taxon>
        <taxon>Bacillati</taxon>
        <taxon>Bacillota</taxon>
        <taxon>Bacilli</taxon>
        <taxon>Bacillales</taxon>
        <taxon>Fictibacillaceae</taxon>
        <taxon>Fictibacillus</taxon>
    </lineage>
</organism>
<dbReference type="RefSeq" id="WP_066287947.1">
    <property type="nucleotide sequence ID" value="NZ_CP016761.1"/>
</dbReference>
<dbReference type="EMBL" id="CP016761">
    <property type="protein sequence ID" value="ANX11718.1"/>
    <property type="molecule type" value="Genomic_DNA"/>
</dbReference>
<gene>
    <name evidence="2" type="ORF">ABE41_006830</name>
</gene>
<evidence type="ECO:0000313" key="3">
    <source>
        <dbReference type="Proteomes" id="UP000077412"/>
    </source>
</evidence>
<accession>A0A1B1Z2R5</accession>